<dbReference type="RefSeq" id="WP_209637844.1">
    <property type="nucleotide sequence ID" value="NZ_JAGINW010000001.1"/>
</dbReference>
<proteinExistence type="predicted"/>
<evidence type="ECO:0000313" key="2">
    <source>
        <dbReference type="Proteomes" id="UP001519332"/>
    </source>
</evidence>
<gene>
    <name evidence="1" type="ORF">JOF56_002795</name>
</gene>
<evidence type="ECO:0000313" key="1">
    <source>
        <dbReference type="EMBL" id="MBP2322410.1"/>
    </source>
</evidence>
<organism evidence="1 2">
    <name type="scientific">Kibdelosporangium banguiense</name>
    <dbReference type="NCBI Taxonomy" id="1365924"/>
    <lineage>
        <taxon>Bacteria</taxon>
        <taxon>Bacillati</taxon>
        <taxon>Actinomycetota</taxon>
        <taxon>Actinomycetes</taxon>
        <taxon>Pseudonocardiales</taxon>
        <taxon>Pseudonocardiaceae</taxon>
        <taxon>Kibdelosporangium</taxon>
    </lineage>
</organism>
<dbReference type="EMBL" id="JAGINW010000001">
    <property type="protein sequence ID" value="MBP2322410.1"/>
    <property type="molecule type" value="Genomic_DNA"/>
</dbReference>
<sequence>MSEDLSDAEIDDMYAATTAAIWDRLPKATRQGVLRELSPGDRNDVAIAIRHGRRVTRGTQ</sequence>
<keyword evidence="2" id="KW-1185">Reference proteome</keyword>
<dbReference type="Proteomes" id="UP001519332">
    <property type="component" value="Unassembled WGS sequence"/>
</dbReference>
<name>A0ABS4TDA5_9PSEU</name>
<accession>A0ABS4TDA5</accession>
<protein>
    <submittedName>
        <fullName evidence="1">Mg/Co/Ni transporter MgtE</fullName>
    </submittedName>
</protein>
<reference evidence="1 2" key="1">
    <citation type="submission" date="2021-03" db="EMBL/GenBank/DDBJ databases">
        <title>Sequencing the genomes of 1000 actinobacteria strains.</title>
        <authorList>
            <person name="Klenk H.-P."/>
        </authorList>
    </citation>
    <scope>NUCLEOTIDE SEQUENCE [LARGE SCALE GENOMIC DNA]</scope>
    <source>
        <strain evidence="1 2">DSM 46670</strain>
    </source>
</reference>
<comment type="caution">
    <text evidence="1">The sequence shown here is derived from an EMBL/GenBank/DDBJ whole genome shotgun (WGS) entry which is preliminary data.</text>
</comment>